<keyword evidence="2" id="KW-1185">Reference proteome</keyword>
<proteinExistence type="predicted"/>
<dbReference type="EMBL" id="SLVV01000010">
    <property type="protein sequence ID" value="TCN22712.1"/>
    <property type="molecule type" value="Genomic_DNA"/>
</dbReference>
<protein>
    <submittedName>
        <fullName evidence="1">Uncharacterized protein</fullName>
    </submittedName>
</protein>
<evidence type="ECO:0000313" key="1">
    <source>
        <dbReference type="EMBL" id="TCN22712.1"/>
    </source>
</evidence>
<dbReference type="Proteomes" id="UP000295689">
    <property type="component" value="Unassembled WGS sequence"/>
</dbReference>
<evidence type="ECO:0000313" key="2">
    <source>
        <dbReference type="Proteomes" id="UP000295689"/>
    </source>
</evidence>
<sequence>MQGCSLYESVIISLDSGPKQLVSPLFSSPDRMIIDVIPKLFYLINVQENS</sequence>
<reference evidence="1 2" key="1">
    <citation type="journal article" date="2015" name="Stand. Genomic Sci.">
        <title>Genomic Encyclopedia of Bacterial and Archaeal Type Strains, Phase III: the genomes of soil and plant-associated and newly described type strains.</title>
        <authorList>
            <person name="Whitman W.B."/>
            <person name="Woyke T."/>
            <person name="Klenk H.P."/>
            <person name="Zhou Y."/>
            <person name="Lilburn T.G."/>
            <person name="Beck B.J."/>
            <person name="De Vos P."/>
            <person name="Vandamme P."/>
            <person name="Eisen J.A."/>
            <person name="Garrity G."/>
            <person name="Hugenholtz P."/>
            <person name="Kyrpides N.C."/>
        </authorList>
    </citation>
    <scope>NUCLEOTIDE SEQUENCE [LARGE SCALE GENOMIC DNA]</scope>
    <source>
        <strain evidence="1 2">CV53</strain>
    </source>
</reference>
<organism evidence="1 2">
    <name type="scientific">Mesobacillus foraminis</name>
    <dbReference type="NCBI Taxonomy" id="279826"/>
    <lineage>
        <taxon>Bacteria</taxon>
        <taxon>Bacillati</taxon>
        <taxon>Bacillota</taxon>
        <taxon>Bacilli</taxon>
        <taxon>Bacillales</taxon>
        <taxon>Bacillaceae</taxon>
        <taxon>Mesobacillus</taxon>
    </lineage>
</organism>
<gene>
    <name evidence="1" type="ORF">EV146_110198</name>
</gene>
<comment type="caution">
    <text evidence="1">The sequence shown here is derived from an EMBL/GenBank/DDBJ whole genome shotgun (WGS) entry which is preliminary data.</text>
</comment>
<name>A0A4R2B9K3_9BACI</name>
<dbReference type="AlphaFoldDB" id="A0A4R2B9K3"/>
<accession>A0A4R2B9K3</accession>